<dbReference type="Proteomes" id="UP000095598">
    <property type="component" value="Unassembled WGS sequence"/>
</dbReference>
<dbReference type="Gene3D" id="3.40.50.450">
    <property type="match status" value="1"/>
</dbReference>
<dbReference type="PANTHER" id="PTHR38440:SF1">
    <property type="entry name" value="UPF0398 PROTEIN SPR0331"/>
    <property type="match status" value="1"/>
</dbReference>
<dbReference type="SUPFAM" id="SSF102405">
    <property type="entry name" value="MCP/YpsA-like"/>
    <property type="match status" value="1"/>
</dbReference>
<evidence type="ECO:0000313" key="1">
    <source>
        <dbReference type="EMBL" id="CUN20562.1"/>
    </source>
</evidence>
<dbReference type="InterPro" id="IPR010697">
    <property type="entry name" value="YspA"/>
</dbReference>
<organism evidence="1 2">
    <name type="scientific">Anaerostipes hadrus</name>
    <dbReference type="NCBI Taxonomy" id="649756"/>
    <lineage>
        <taxon>Bacteria</taxon>
        <taxon>Bacillati</taxon>
        <taxon>Bacillota</taxon>
        <taxon>Clostridia</taxon>
        <taxon>Lachnospirales</taxon>
        <taxon>Lachnospiraceae</taxon>
        <taxon>Anaerostipes</taxon>
    </lineage>
</organism>
<proteinExistence type="predicted"/>
<dbReference type="RefSeq" id="WP_049995674.1">
    <property type="nucleotide sequence ID" value="NZ_CYXT01000051.1"/>
</dbReference>
<sequence length="199" mass="22872">MNNIFENIDTICFTGPRPAKLYGYTKKEEYQKIVDQLKEVIRGFAKFGIKNYITGGAQGFDQLAFWAVNSLKKEYDIQNIVYIPFQGQERLWKKTGMFGQKDYQKMLALADQVINVSETQNLDMTKEKAEIDAMLVRNEMMVDNSQMVIGFFPFSKDYKKEKGGTASCLRYADGKIHVCQIDPKTFEIQMVYCKGGEIS</sequence>
<protein>
    <submittedName>
        <fullName evidence="1">Uncharacterized protein conserved in bacteria</fullName>
    </submittedName>
</protein>
<evidence type="ECO:0000313" key="2">
    <source>
        <dbReference type="Proteomes" id="UP000095598"/>
    </source>
</evidence>
<dbReference type="Pfam" id="PF06908">
    <property type="entry name" value="YpsA"/>
    <property type="match status" value="1"/>
</dbReference>
<reference evidence="1 2" key="1">
    <citation type="submission" date="2015-09" db="EMBL/GenBank/DDBJ databases">
        <authorList>
            <consortium name="Pathogen Informatics"/>
        </authorList>
    </citation>
    <scope>NUCLEOTIDE SEQUENCE [LARGE SCALE GENOMIC DNA]</scope>
    <source>
        <strain evidence="1 2">2789STDY5608868</strain>
    </source>
</reference>
<accession>A0A173UZN6</accession>
<dbReference type="PANTHER" id="PTHR38440">
    <property type="entry name" value="UPF0398 PROTEIN YPSA"/>
    <property type="match status" value="1"/>
</dbReference>
<dbReference type="EMBL" id="CYXT01000051">
    <property type="protein sequence ID" value="CUN20562.1"/>
    <property type="molecule type" value="Genomic_DNA"/>
</dbReference>
<gene>
    <name evidence="1" type="ORF">ERS852425_03320</name>
</gene>
<name>A0A173UZN6_ANAHA</name>
<dbReference type="AlphaFoldDB" id="A0A173UZN6"/>